<feature type="compositionally biased region" description="Polar residues" evidence="1">
    <location>
        <begin position="110"/>
        <end position="125"/>
    </location>
</feature>
<organism evidence="2 3">
    <name type="scientific">Caenorhabditis briggsae</name>
    <dbReference type="NCBI Taxonomy" id="6238"/>
    <lineage>
        <taxon>Eukaryota</taxon>
        <taxon>Metazoa</taxon>
        <taxon>Ecdysozoa</taxon>
        <taxon>Nematoda</taxon>
        <taxon>Chromadorea</taxon>
        <taxon>Rhabditida</taxon>
        <taxon>Rhabditina</taxon>
        <taxon>Rhabditomorpha</taxon>
        <taxon>Rhabditoidea</taxon>
        <taxon>Rhabditidae</taxon>
        <taxon>Peloderinae</taxon>
        <taxon>Caenorhabditis</taxon>
    </lineage>
</organism>
<proteinExistence type="predicted"/>
<dbReference type="Proteomes" id="UP000829354">
    <property type="component" value="Chromosome I"/>
</dbReference>
<sequence>MTMEARTKKDKHEFQEQFGRFIDSISEHYVELSEGVKAAELALKIRQDAAKEQRRLMQMKVEHDALKADVAGLELRNPPPQPAAQPVHPDPPSDPKSASINLDESPPLSLASSTIPSDIIQSSPEEVTPRDPVPKISQTSTLPVSPQDSHAHIKMETPILRDNYFLPPKTPGRQYSRIQRIQNVLNGSRVVPK</sequence>
<accession>A0AAE9DXS8</accession>
<feature type="compositionally biased region" description="Pro residues" evidence="1">
    <location>
        <begin position="77"/>
        <end position="94"/>
    </location>
</feature>
<evidence type="ECO:0000313" key="2">
    <source>
        <dbReference type="EMBL" id="UMM10483.1"/>
    </source>
</evidence>
<dbReference type="AlphaFoldDB" id="A0AAE9DXS8"/>
<protein>
    <submittedName>
        <fullName evidence="2">Uncharacterized protein</fullName>
    </submittedName>
</protein>
<keyword evidence="3" id="KW-1185">Reference proteome</keyword>
<feature type="region of interest" description="Disordered" evidence="1">
    <location>
        <begin position="74"/>
        <end position="151"/>
    </location>
</feature>
<name>A0AAE9DXS8_CAEBR</name>
<evidence type="ECO:0000256" key="1">
    <source>
        <dbReference type="SAM" id="MobiDB-lite"/>
    </source>
</evidence>
<feature type="compositionally biased region" description="Polar residues" evidence="1">
    <location>
        <begin position="136"/>
        <end position="148"/>
    </location>
</feature>
<reference evidence="2 3" key="1">
    <citation type="submission" date="2022-04" db="EMBL/GenBank/DDBJ databases">
        <title>Chromosome-level reference genomes for two strains of Caenorhabditis briggsae: an improved platform for comparative genomics.</title>
        <authorList>
            <person name="Stevens L."/>
            <person name="Andersen E."/>
        </authorList>
    </citation>
    <scope>NUCLEOTIDE SEQUENCE [LARGE SCALE GENOMIC DNA]</scope>
    <source>
        <strain evidence="2">VX34</strain>
        <tissue evidence="2">Whole-organism</tissue>
    </source>
</reference>
<gene>
    <name evidence="2" type="ORF">L5515_000234</name>
</gene>
<dbReference type="EMBL" id="CP092620">
    <property type="protein sequence ID" value="UMM10483.1"/>
    <property type="molecule type" value="Genomic_DNA"/>
</dbReference>
<evidence type="ECO:0000313" key="3">
    <source>
        <dbReference type="Proteomes" id="UP000829354"/>
    </source>
</evidence>